<feature type="region of interest" description="Disordered" evidence="1">
    <location>
        <begin position="205"/>
        <end position="396"/>
    </location>
</feature>
<evidence type="ECO:0000313" key="3">
    <source>
        <dbReference type="EMBL" id="KAL0852058.1"/>
    </source>
</evidence>
<dbReference type="EMBL" id="JBEDNZ010000001">
    <property type="protein sequence ID" value="KAL0852058.1"/>
    <property type="molecule type" value="Genomic_DNA"/>
</dbReference>
<feature type="region of interest" description="Disordered" evidence="1">
    <location>
        <begin position="426"/>
        <end position="468"/>
    </location>
</feature>
<gene>
    <name evidence="3" type="ORF">ABMA28_000311</name>
</gene>
<sequence length="676" mass="73451">MRPRPGRAPTHLRTEDLLFFLSALLLLTPANCFPSSAQLYVVCKDADSNTCVTWPVDFETATKLARQFYGPDDCGLSDLKPIPPHRKFIAVKHFSDMTSRFFCNAIKIQTAEQVIPFENVTPEIVRTRRQTNNRLRGRYRGQTQSQYLSIDRGNGKDDGKAEAHSAADSSRAIVTGNSGMGQAQSQTVYDPSCEDCISRSDTELASLARGPNGPGNRQQGTYNPDFNNGYNRQGQIPGTSFRGSNGDGSAPNTPGSGQNINGQNLPQFTTNQQKPHDNNYLTNQPGGMNGHNGIPQYSTHPGQQGGNGILNNGKTPNQPPGVYGRPDGSSNQQLPPENIINRGVPGSNLQNRPGLINQQQPPNANNQWTNGLPNGNIDMSRIPGNVNRGQGPGGVPSNIPNGYQQTPNNVYTSHQTGLPNGGVLPNQNTLSQNNLPTQSLTPNGNTLTNYPGSAGGGSGGPNNNNQGNPFSWPVLSDILRQRGAGSTYFCCVELVIPLLANTEEQGKLQQANMEGLAKAQRVNSEEQDKLQLVNTESQVMVLLAHMERQVKSLSVSTVGQGKFRLGNMEVQVKFRLDNMEIQGKILLANMEEQGGPLLVNTEEPGRPLQANMEEPGRPLQANMEEPGKPLLVNMEERGRPHQVNMEEQARSHPVKPLLDIMEDPAKSLQGNMEDLV</sequence>
<evidence type="ECO:0000256" key="1">
    <source>
        <dbReference type="SAM" id="MobiDB-lite"/>
    </source>
</evidence>
<feature type="signal peptide" evidence="2">
    <location>
        <begin position="1"/>
        <end position="32"/>
    </location>
</feature>
<feature type="compositionally biased region" description="Low complexity" evidence="1">
    <location>
        <begin position="357"/>
        <end position="367"/>
    </location>
</feature>
<proteinExistence type="predicted"/>
<keyword evidence="2" id="KW-0732">Signal</keyword>
<feature type="compositionally biased region" description="Polar residues" evidence="1">
    <location>
        <begin position="426"/>
        <end position="448"/>
    </location>
</feature>
<feature type="compositionally biased region" description="Polar residues" evidence="1">
    <location>
        <begin position="250"/>
        <end position="286"/>
    </location>
</feature>
<comment type="caution">
    <text evidence="3">The sequence shown here is derived from an EMBL/GenBank/DDBJ whole genome shotgun (WGS) entry which is preliminary data.</text>
</comment>
<feature type="compositionally biased region" description="Basic and acidic residues" evidence="1">
    <location>
        <begin position="153"/>
        <end position="165"/>
    </location>
</feature>
<dbReference type="Proteomes" id="UP001549921">
    <property type="component" value="Unassembled WGS sequence"/>
</dbReference>
<dbReference type="AlphaFoldDB" id="A0ABD0TRS2"/>
<protein>
    <submittedName>
        <fullName evidence="3">Uncharacterized protein</fullName>
    </submittedName>
</protein>
<evidence type="ECO:0000256" key="2">
    <source>
        <dbReference type="SAM" id="SignalP"/>
    </source>
</evidence>
<accession>A0ABD0TRS2</accession>
<evidence type="ECO:0000313" key="4">
    <source>
        <dbReference type="Proteomes" id="UP001549921"/>
    </source>
</evidence>
<feature type="compositionally biased region" description="Basic residues" evidence="1">
    <location>
        <begin position="128"/>
        <end position="139"/>
    </location>
</feature>
<feature type="region of interest" description="Disordered" evidence="1">
    <location>
        <begin position="128"/>
        <end position="168"/>
    </location>
</feature>
<feature type="compositionally biased region" description="Polar residues" evidence="1">
    <location>
        <begin position="215"/>
        <end position="243"/>
    </location>
</feature>
<name>A0ABD0TRS2_LOXSC</name>
<organism evidence="3 4">
    <name type="scientific">Loxostege sticticalis</name>
    <name type="common">Beet webworm moth</name>
    <dbReference type="NCBI Taxonomy" id="481309"/>
    <lineage>
        <taxon>Eukaryota</taxon>
        <taxon>Metazoa</taxon>
        <taxon>Ecdysozoa</taxon>
        <taxon>Arthropoda</taxon>
        <taxon>Hexapoda</taxon>
        <taxon>Insecta</taxon>
        <taxon>Pterygota</taxon>
        <taxon>Neoptera</taxon>
        <taxon>Endopterygota</taxon>
        <taxon>Lepidoptera</taxon>
        <taxon>Glossata</taxon>
        <taxon>Ditrysia</taxon>
        <taxon>Pyraloidea</taxon>
        <taxon>Crambidae</taxon>
        <taxon>Pyraustinae</taxon>
        <taxon>Loxostege</taxon>
    </lineage>
</organism>
<reference evidence="3 4" key="1">
    <citation type="submission" date="2024-06" db="EMBL/GenBank/DDBJ databases">
        <title>A chromosome-level genome assembly of beet webworm, Loxostege sticticalis.</title>
        <authorList>
            <person name="Zhang Y."/>
        </authorList>
    </citation>
    <scope>NUCLEOTIDE SEQUENCE [LARGE SCALE GENOMIC DNA]</scope>
    <source>
        <strain evidence="3">AQ028</strain>
        <tissue evidence="3">Male pupae</tissue>
    </source>
</reference>
<feature type="chain" id="PRO_5044853088" evidence="2">
    <location>
        <begin position="33"/>
        <end position="676"/>
    </location>
</feature>